<evidence type="ECO:0000256" key="11">
    <source>
        <dbReference type="SAM" id="MobiDB-lite"/>
    </source>
</evidence>
<dbReference type="InterPro" id="IPR043129">
    <property type="entry name" value="ATPase_NBD"/>
</dbReference>
<dbReference type="InterPro" id="IPR003695">
    <property type="entry name" value="Ppx_GppA_N"/>
</dbReference>
<evidence type="ECO:0000256" key="2">
    <source>
        <dbReference type="ARBA" id="ARBA00004202"/>
    </source>
</evidence>
<dbReference type="Gene3D" id="3.30.420.150">
    <property type="entry name" value="Exopolyphosphatase. Domain 2"/>
    <property type="match status" value="1"/>
</dbReference>
<comment type="cofactor">
    <cofactor evidence="1">
        <name>Mg(2+)</name>
        <dbReference type="ChEBI" id="CHEBI:18420"/>
    </cofactor>
</comment>
<dbReference type="EMBL" id="OX458332">
    <property type="protein sequence ID" value="CAI8850278.1"/>
    <property type="molecule type" value="Genomic_DNA"/>
</dbReference>
<dbReference type="CDD" id="cd24053">
    <property type="entry name" value="ASKHA_NBD_EcPPX-GppA-like"/>
    <property type="match status" value="1"/>
</dbReference>
<dbReference type="PANTHER" id="PTHR30005">
    <property type="entry name" value="EXOPOLYPHOSPHATASE"/>
    <property type="match status" value="1"/>
</dbReference>
<dbReference type="Gene3D" id="3.30.420.40">
    <property type="match status" value="1"/>
</dbReference>
<evidence type="ECO:0000259" key="12">
    <source>
        <dbReference type="Pfam" id="PF02541"/>
    </source>
</evidence>
<evidence type="ECO:0000259" key="13">
    <source>
        <dbReference type="Pfam" id="PF21447"/>
    </source>
</evidence>
<evidence type="ECO:0000256" key="5">
    <source>
        <dbReference type="ARBA" id="ARBA00012451"/>
    </source>
</evidence>
<dbReference type="PIRSF" id="PIRSF001267">
    <property type="entry name" value="Pyrophosphatase_GppA_Ppx"/>
    <property type="match status" value="1"/>
</dbReference>
<comment type="catalytic activity">
    <reaction evidence="10">
        <text>[phosphate](n) + H2O = [phosphate](n-1) + phosphate + H(+)</text>
        <dbReference type="Rhea" id="RHEA:21528"/>
        <dbReference type="Rhea" id="RHEA-COMP:9859"/>
        <dbReference type="Rhea" id="RHEA-COMP:14279"/>
        <dbReference type="ChEBI" id="CHEBI:15377"/>
        <dbReference type="ChEBI" id="CHEBI:15378"/>
        <dbReference type="ChEBI" id="CHEBI:16838"/>
        <dbReference type="ChEBI" id="CHEBI:43474"/>
        <dbReference type="EC" id="3.6.1.11"/>
    </reaction>
</comment>
<dbReference type="Pfam" id="PF02541">
    <property type="entry name" value="Ppx-GppA"/>
    <property type="match status" value="1"/>
</dbReference>
<dbReference type="AlphaFoldDB" id="A0AA35V776"/>
<feature type="domain" description="Ppx/GppA phosphatase N-terminal" evidence="12">
    <location>
        <begin position="43"/>
        <end position="324"/>
    </location>
</feature>
<evidence type="ECO:0000256" key="4">
    <source>
        <dbReference type="ARBA" id="ARBA00011738"/>
    </source>
</evidence>
<evidence type="ECO:0000256" key="3">
    <source>
        <dbReference type="ARBA" id="ARBA00007125"/>
    </source>
</evidence>
<dbReference type="InterPro" id="IPR030673">
    <property type="entry name" value="PyroPPase_GppA_Ppx"/>
</dbReference>
<evidence type="ECO:0000256" key="10">
    <source>
        <dbReference type="ARBA" id="ARBA00047607"/>
    </source>
</evidence>
<evidence type="ECO:0000313" key="14">
    <source>
        <dbReference type="EMBL" id="CAI8850278.1"/>
    </source>
</evidence>
<evidence type="ECO:0000313" key="15">
    <source>
        <dbReference type="Proteomes" id="UP001158598"/>
    </source>
</evidence>
<reference evidence="14" key="1">
    <citation type="submission" date="2023-03" db="EMBL/GenBank/DDBJ databases">
        <authorList>
            <person name="Pearce D."/>
        </authorList>
    </citation>
    <scope>NUCLEOTIDE SEQUENCE</scope>
    <source>
        <strain evidence="14">Mc</strain>
    </source>
</reference>
<dbReference type="GO" id="GO:0005886">
    <property type="term" value="C:plasma membrane"/>
    <property type="evidence" value="ECO:0007669"/>
    <property type="project" value="UniProtKB-SubCell"/>
</dbReference>
<dbReference type="FunFam" id="3.30.420.40:FF:000023">
    <property type="entry name" value="Guanosine-5'-triphosphate,3'-diphosphate pyrophosphatase"/>
    <property type="match status" value="1"/>
</dbReference>
<evidence type="ECO:0000256" key="9">
    <source>
        <dbReference type="ARBA" id="ARBA00023136"/>
    </source>
</evidence>
<evidence type="ECO:0000256" key="1">
    <source>
        <dbReference type="ARBA" id="ARBA00001946"/>
    </source>
</evidence>
<accession>A0AA35V776</accession>
<organism evidence="14 15">
    <name type="scientific">Methylococcus capsulatus</name>
    <dbReference type="NCBI Taxonomy" id="414"/>
    <lineage>
        <taxon>Bacteria</taxon>
        <taxon>Pseudomonadati</taxon>
        <taxon>Pseudomonadota</taxon>
        <taxon>Gammaproteobacteria</taxon>
        <taxon>Methylococcales</taxon>
        <taxon>Methylococcaceae</taxon>
        <taxon>Methylococcus</taxon>
    </lineage>
</organism>
<sequence>MYQNPPAAASPATSSDRRPKGSRPPPELVAAIDLGSNSFHMIVASLRGGELIVVDRLREMVRLAAGLTSARNLTPEVQLRALECLERFGQRVRDMPPGTVRAVGTNTLRAARNAQSFLIMAEQALGHPIEVISGIEEARLTYLGVAQSLAANGRRRLVMDIGGGSTEFIIGVDNTPRDKESLRLGCVSLSSTHFGDGKITSKRFRRAVLHAEQELEPIEHAFNRDHWDEAVGSSGTLRVVQRIIQAAGWSRDGITPEGLNRLADAMLTAGHVDRLALPELSLERRPIIVGGVAIVHAAFNVLRIPLMKVADGALREGLLYDLLGRLFDDDVRSRSVSALAARYHVDAVHAGRVRDTARHLFEQWPWTSAIDRDVARLWLDWAAELHEIGLDIAHSQYQKHGAYIAANADLAGFSRHEQNILAALIRAHRRKFQPKSFRELPAPWNEAGKILAVILRLAVVLNRSRHNVPPPTTLERHGNTIALRFPEGWINDHPLTSADLEQEAEYLRGADLVLTFT</sequence>
<dbReference type="GO" id="GO:0006798">
    <property type="term" value="P:polyphosphate catabolic process"/>
    <property type="evidence" value="ECO:0007669"/>
    <property type="project" value="TreeGrafter"/>
</dbReference>
<comment type="similarity">
    <text evidence="3">Belongs to the GppA/Ppx family.</text>
</comment>
<name>A0AA35V776_METCP</name>
<comment type="subunit">
    <text evidence="4">Homodimer.</text>
</comment>
<dbReference type="InterPro" id="IPR050273">
    <property type="entry name" value="GppA/Ppx_hydrolase"/>
</dbReference>
<proteinExistence type="inferred from homology"/>
<keyword evidence="8 14" id="KW-0378">Hydrolase</keyword>
<dbReference type="EC" id="3.6.1.11" evidence="5"/>
<keyword evidence="7" id="KW-1003">Cell membrane</keyword>
<comment type="subcellular location">
    <subcellularLocation>
        <location evidence="2">Cell membrane</location>
        <topology evidence="2">Peripheral membrane protein</topology>
    </subcellularLocation>
</comment>
<evidence type="ECO:0000256" key="7">
    <source>
        <dbReference type="ARBA" id="ARBA00022475"/>
    </source>
</evidence>
<dbReference type="GO" id="GO:0004309">
    <property type="term" value="F:exopolyphosphatase activity"/>
    <property type="evidence" value="ECO:0007669"/>
    <property type="project" value="UniProtKB-EC"/>
</dbReference>
<keyword evidence="9" id="KW-0472">Membrane</keyword>
<gene>
    <name evidence="14" type="primary">ppx</name>
    <name evidence="14" type="ORF">MCNOR_2485</name>
</gene>
<dbReference type="Pfam" id="PF21447">
    <property type="entry name" value="Ppx-GppA_III"/>
    <property type="match status" value="1"/>
</dbReference>
<dbReference type="InterPro" id="IPR048950">
    <property type="entry name" value="Ppx_GppA_C"/>
</dbReference>
<dbReference type="Gene3D" id="1.10.3210.10">
    <property type="entry name" value="Hypothetical protein af1432"/>
    <property type="match status" value="1"/>
</dbReference>
<protein>
    <recommendedName>
        <fullName evidence="6">Exopolyphosphatase</fullName>
        <ecNumber evidence="5">3.6.1.11</ecNumber>
    </recommendedName>
</protein>
<feature type="domain" description="Ppx/GppA phosphatase C-terminal" evidence="13">
    <location>
        <begin position="331"/>
        <end position="503"/>
    </location>
</feature>
<dbReference type="SUPFAM" id="SSF109604">
    <property type="entry name" value="HD-domain/PDEase-like"/>
    <property type="match status" value="1"/>
</dbReference>
<evidence type="ECO:0000256" key="6">
    <source>
        <dbReference type="ARBA" id="ARBA00020416"/>
    </source>
</evidence>
<dbReference type="Proteomes" id="UP001158598">
    <property type="component" value="Chromosome"/>
</dbReference>
<dbReference type="PANTHER" id="PTHR30005:SF14">
    <property type="entry name" value="EXOPOLYPHOSPHATASE"/>
    <property type="match status" value="1"/>
</dbReference>
<evidence type="ECO:0000256" key="8">
    <source>
        <dbReference type="ARBA" id="ARBA00022801"/>
    </source>
</evidence>
<feature type="compositionally biased region" description="Low complexity" evidence="11">
    <location>
        <begin position="1"/>
        <end position="14"/>
    </location>
</feature>
<dbReference type="InterPro" id="IPR022371">
    <property type="entry name" value="Exopolyphosphatase"/>
</dbReference>
<dbReference type="SUPFAM" id="SSF53067">
    <property type="entry name" value="Actin-like ATPase domain"/>
    <property type="match status" value="2"/>
</dbReference>
<feature type="region of interest" description="Disordered" evidence="11">
    <location>
        <begin position="1"/>
        <end position="26"/>
    </location>
</feature>
<dbReference type="NCBIfam" id="TIGR03706">
    <property type="entry name" value="exo_poly_only"/>
    <property type="match status" value="1"/>
</dbReference>